<feature type="compositionally biased region" description="Basic and acidic residues" evidence="1">
    <location>
        <begin position="424"/>
        <end position="444"/>
    </location>
</feature>
<sequence length="452" mass="45135">MEFSARSFVTAGVALTAASALAFTPLVIPGPAVSIPIAAAPTVSMPDVRLAVSAADLETFFAGMQAVLTRSTAGAAELAGVPGQNLIGVVDNVVTLIDTVFSRLIDSTSNQTIVASLTILKTLSVDAFAMLSENLGRINPVITTTTAQVGELLTTALTASLRNVSVALLNLANDPLSLASSIGLITAGVTSGRLLAANGLTAVRTIGDAGFAIAGIALHEVTFQFNNAVTGLSALLTQLGTASGNAVVEALIGAVRALAISPAVTVFNVGSAAVGTVLDVANAGFDAALDGAIGIANGTGTGGALPDPAGVPATALASHDTQTAPQTELQTDVLHSVDTEAPTDEAVVPTLDPSAAPETAGPVTVTPSDVVVEDDADIDDDVPAETGTQPIADAPADDAPNETMTPKTEHDAHQPGTEAASQPRPHEPSRPETEKGSTADRDAAASDPGDES</sequence>
<geneLocation type="plasmid" evidence="4">
    <name>pjcm18538 dna</name>
</geneLocation>
<evidence type="ECO:0000313" key="4">
    <source>
        <dbReference type="Proteomes" id="UP000467428"/>
    </source>
</evidence>
<evidence type="ECO:0008006" key="5">
    <source>
        <dbReference type="Google" id="ProtNLM"/>
    </source>
</evidence>
<feature type="signal peptide" evidence="2">
    <location>
        <begin position="1"/>
        <end position="22"/>
    </location>
</feature>
<keyword evidence="4" id="KW-1185">Reference proteome</keyword>
<protein>
    <recommendedName>
        <fullName evidence="5">PE-PGRS family protein</fullName>
    </recommendedName>
</protein>
<evidence type="ECO:0000313" key="3">
    <source>
        <dbReference type="EMBL" id="BBY48696.1"/>
    </source>
</evidence>
<dbReference type="KEGG" id="marz:MARA_21640"/>
<dbReference type="Proteomes" id="UP000467428">
    <property type="component" value="Chromosome"/>
</dbReference>
<proteinExistence type="predicted"/>
<feature type="chain" id="PRO_5039547472" description="PE-PGRS family protein" evidence="2">
    <location>
        <begin position="23"/>
        <end position="452"/>
    </location>
</feature>
<feature type="region of interest" description="Disordered" evidence="1">
    <location>
        <begin position="306"/>
        <end position="325"/>
    </location>
</feature>
<feature type="compositionally biased region" description="Acidic residues" evidence="1">
    <location>
        <begin position="371"/>
        <end position="383"/>
    </location>
</feature>
<evidence type="ECO:0000256" key="1">
    <source>
        <dbReference type="SAM" id="MobiDB-lite"/>
    </source>
</evidence>
<organism evidence="3 4">
    <name type="scientific">Mycolicibacterium arabiense</name>
    <dbReference type="NCBI Taxonomy" id="1286181"/>
    <lineage>
        <taxon>Bacteria</taxon>
        <taxon>Bacillati</taxon>
        <taxon>Actinomycetota</taxon>
        <taxon>Actinomycetes</taxon>
        <taxon>Mycobacteriales</taxon>
        <taxon>Mycobacteriaceae</taxon>
        <taxon>Mycolicibacterium</taxon>
    </lineage>
</organism>
<reference evidence="3 4" key="1">
    <citation type="journal article" date="2019" name="Emerg. Microbes Infect.">
        <title>Comprehensive subspecies identification of 175 nontuberculous mycobacteria species based on 7547 genomic profiles.</title>
        <authorList>
            <person name="Matsumoto Y."/>
            <person name="Kinjo T."/>
            <person name="Motooka D."/>
            <person name="Nabeya D."/>
            <person name="Jung N."/>
            <person name="Uechi K."/>
            <person name="Horii T."/>
            <person name="Iida T."/>
            <person name="Fujita J."/>
            <person name="Nakamura S."/>
        </authorList>
    </citation>
    <scope>NUCLEOTIDE SEQUENCE [LARGE SCALE GENOMIC DNA]</scope>
    <source>
        <strain evidence="3 4">JCM 18538</strain>
    </source>
</reference>
<accession>A0A7I7RXE4</accession>
<feature type="region of interest" description="Disordered" evidence="1">
    <location>
        <begin position="348"/>
        <end position="452"/>
    </location>
</feature>
<dbReference type="RefSeq" id="WP_163918444.1">
    <property type="nucleotide sequence ID" value="NZ_AP022593.1"/>
</dbReference>
<keyword evidence="2" id="KW-0732">Signal</keyword>
<name>A0A7I7RXE4_9MYCO</name>
<dbReference type="AlphaFoldDB" id="A0A7I7RXE4"/>
<gene>
    <name evidence="3" type="ORF">MARA_21640</name>
</gene>
<evidence type="ECO:0000256" key="2">
    <source>
        <dbReference type="SAM" id="SignalP"/>
    </source>
</evidence>
<dbReference type="EMBL" id="AP022593">
    <property type="protein sequence ID" value="BBY48696.1"/>
    <property type="molecule type" value="Genomic_DNA"/>
</dbReference>